<evidence type="ECO:0000256" key="1">
    <source>
        <dbReference type="ARBA" id="ARBA00004479"/>
    </source>
</evidence>
<dbReference type="HOGENOM" id="CLU_069380_0_0_1"/>
<dbReference type="GeneTree" id="ENSGT00940000160997"/>
<proteinExistence type="inferred from homology"/>
<dbReference type="GO" id="GO:0006955">
    <property type="term" value="P:immune response"/>
    <property type="evidence" value="ECO:0007669"/>
    <property type="project" value="InterPro"/>
</dbReference>
<evidence type="ECO:0000259" key="10">
    <source>
        <dbReference type="PROSITE" id="PS50835"/>
    </source>
</evidence>
<evidence type="ECO:0000256" key="8">
    <source>
        <dbReference type="SAM" id="Phobius"/>
    </source>
</evidence>
<dbReference type="Proteomes" id="UP000007646">
    <property type="component" value="Unassembled WGS sequence"/>
</dbReference>
<dbReference type="OMA" id="LINEQYS"/>
<keyword evidence="5 8" id="KW-1133">Transmembrane helix</keyword>
<dbReference type="Ensembl" id="ENSLAFT00000030434.1">
    <property type="protein sequence ID" value="ENSLAFP00000026801.1"/>
    <property type="gene ID" value="ENSLAFG00000032767.1"/>
</dbReference>
<keyword evidence="6" id="KW-1015">Disulfide bond</keyword>
<keyword evidence="8" id="KW-0472">Membrane</keyword>
<organism evidence="11 12">
    <name type="scientific">Loxodonta africana</name>
    <name type="common">African elephant</name>
    <dbReference type="NCBI Taxonomy" id="9785"/>
    <lineage>
        <taxon>Eukaryota</taxon>
        <taxon>Metazoa</taxon>
        <taxon>Chordata</taxon>
        <taxon>Craniata</taxon>
        <taxon>Vertebrata</taxon>
        <taxon>Euteleostomi</taxon>
        <taxon>Mammalia</taxon>
        <taxon>Eutheria</taxon>
        <taxon>Afrotheria</taxon>
        <taxon>Proboscidea</taxon>
        <taxon>Elephantidae</taxon>
        <taxon>Loxodonta</taxon>
    </lineage>
</organism>
<dbReference type="InterPro" id="IPR011162">
    <property type="entry name" value="MHC_I/II-like_Ag-recog"/>
</dbReference>
<evidence type="ECO:0000256" key="6">
    <source>
        <dbReference type="ARBA" id="ARBA00023157"/>
    </source>
</evidence>
<dbReference type="Pfam" id="PF00993">
    <property type="entry name" value="MHC_II_alpha"/>
    <property type="match status" value="1"/>
</dbReference>
<dbReference type="PANTHER" id="PTHR19944:SF86">
    <property type="entry name" value="HLA CLASS II HISTOCOMPATIBILITY ANTIGEN, DR ALPHA CHAIN"/>
    <property type="match status" value="1"/>
</dbReference>
<dbReference type="STRING" id="9785.ENSLAFP00000026801"/>
<evidence type="ECO:0000313" key="12">
    <source>
        <dbReference type="Proteomes" id="UP000007646"/>
    </source>
</evidence>
<sequence>HHLLPTCMCLMPWVLLHLSLLILTLTPFLVFSEEHVTTHAKLYLSPNQSGEFMLDFDDDDIFHVNMEKKEVAWWLKGFERFASFEAQSALANIPVDKANLGIMMKCFNCTSNINELPEWTLLLNSPTEFLQPNILICFVDKFSPPMLKVTWLKNGKPVITGISETVFLPRKDHFFCKFYYLPFLPSTGDFRDCQVDHWGLDKLLLKHWVVPESLKCQIPPRDNRESGVCILGLVVGVVGIIVGTILIIKGVCKGNAVECFGLL</sequence>
<evidence type="ECO:0000256" key="5">
    <source>
        <dbReference type="ARBA" id="ARBA00022989"/>
    </source>
</evidence>
<dbReference type="PROSITE" id="PS50835">
    <property type="entry name" value="IG_LIKE"/>
    <property type="match status" value="1"/>
</dbReference>
<keyword evidence="3 8" id="KW-0812">Transmembrane</keyword>
<dbReference type="SUPFAM" id="SSF48726">
    <property type="entry name" value="Immunoglobulin"/>
    <property type="match status" value="1"/>
</dbReference>
<keyword evidence="4 9" id="KW-0732">Signal</keyword>
<evidence type="ECO:0000313" key="11">
    <source>
        <dbReference type="Ensembl" id="ENSLAFP00000026801.1"/>
    </source>
</evidence>
<feature type="signal peptide" evidence="9">
    <location>
        <begin position="1"/>
        <end position="32"/>
    </location>
</feature>
<keyword evidence="7" id="KW-0325">Glycoprotein</keyword>
<dbReference type="InterPro" id="IPR036179">
    <property type="entry name" value="Ig-like_dom_sf"/>
</dbReference>
<reference evidence="11" key="2">
    <citation type="submission" date="2025-08" db="UniProtKB">
        <authorList>
            <consortium name="Ensembl"/>
        </authorList>
    </citation>
    <scope>IDENTIFICATION</scope>
    <source>
        <strain evidence="11">Isolate ISIS603380</strain>
    </source>
</reference>
<evidence type="ECO:0000256" key="9">
    <source>
        <dbReference type="SAM" id="SignalP"/>
    </source>
</evidence>
<evidence type="ECO:0000256" key="2">
    <source>
        <dbReference type="ARBA" id="ARBA00007394"/>
    </source>
</evidence>
<accession>G3UG43</accession>
<comment type="subcellular location">
    <subcellularLocation>
        <location evidence="1">Membrane</location>
        <topology evidence="1">Single-pass type I membrane protein</topology>
    </subcellularLocation>
</comment>
<dbReference type="InterPro" id="IPR050160">
    <property type="entry name" value="MHC/Immunoglobulin"/>
</dbReference>
<dbReference type="Pfam" id="PF07654">
    <property type="entry name" value="C1-set"/>
    <property type="match status" value="1"/>
</dbReference>
<name>G3UG43_LOXAF</name>
<dbReference type="InterPro" id="IPR007110">
    <property type="entry name" value="Ig-like_dom"/>
</dbReference>
<dbReference type="SUPFAM" id="SSF54452">
    <property type="entry name" value="MHC antigen-recognition domain"/>
    <property type="match status" value="1"/>
</dbReference>
<keyword evidence="12" id="KW-1185">Reference proteome</keyword>
<reference evidence="11" key="3">
    <citation type="submission" date="2025-09" db="UniProtKB">
        <authorList>
            <consortium name="Ensembl"/>
        </authorList>
    </citation>
    <scope>IDENTIFICATION</scope>
    <source>
        <strain evidence="11">Isolate ISIS603380</strain>
    </source>
</reference>
<evidence type="ECO:0000256" key="3">
    <source>
        <dbReference type="ARBA" id="ARBA00022692"/>
    </source>
</evidence>
<dbReference type="Gene3D" id="3.10.320.10">
    <property type="entry name" value="Class II Histocompatibility Antigen, M Beta Chain, Chain B, domain 1"/>
    <property type="match status" value="1"/>
</dbReference>
<feature type="domain" description="Ig-like" evidence="10">
    <location>
        <begin position="117"/>
        <end position="176"/>
    </location>
</feature>
<dbReference type="InterPro" id="IPR003597">
    <property type="entry name" value="Ig_C1-set"/>
</dbReference>
<dbReference type="Gene3D" id="2.60.40.10">
    <property type="entry name" value="Immunoglobulins"/>
    <property type="match status" value="1"/>
</dbReference>
<dbReference type="GO" id="GO:0019882">
    <property type="term" value="P:antigen processing and presentation"/>
    <property type="evidence" value="ECO:0007669"/>
    <property type="project" value="InterPro"/>
</dbReference>
<dbReference type="AlphaFoldDB" id="G3UG43"/>
<dbReference type="InterPro" id="IPR013783">
    <property type="entry name" value="Ig-like_fold"/>
</dbReference>
<reference evidence="11 12" key="1">
    <citation type="submission" date="2009-06" db="EMBL/GenBank/DDBJ databases">
        <title>The Genome Sequence of Loxodonta africana (African elephant).</title>
        <authorList>
            <person name="Di Palma F."/>
            <person name="Heiman D."/>
            <person name="Young S."/>
            <person name="Johnson J."/>
            <person name="Lander E.S."/>
            <person name="Lindblad-Toh K."/>
        </authorList>
    </citation>
    <scope>NUCLEOTIDE SEQUENCE [LARGE SCALE GENOMIC DNA]</scope>
    <source>
        <strain evidence="11 12">Isolate ISIS603380</strain>
    </source>
</reference>
<comment type="similarity">
    <text evidence="2">Belongs to the MHC class II family.</text>
</comment>
<evidence type="ECO:0000256" key="7">
    <source>
        <dbReference type="ARBA" id="ARBA00023180"/>
    </source>
</evidence>
<dbReference type="GO" id="GO:0042613">
    <property type="term" value="C:MHC class II protein complex"/>
    <property type="evidence" value="ECO:0007669"/>
    <property type="project" value="InterPro"/>
</dbReference>
<protein>
    <recommendedName>
        <fullName evidence="10">Ig-like domain-containing protein</fullName>
    </recommendedName>
</protein>
<dbReference type="InterPro" id="IPR014745">
    <property type="entry name" value="MHC_II_a/b_N"/>
</dbReference>
<evidence type="ECO:0000256" key="4">
    <source>
        <dbReference type="ARBA" id="ARBA00022729"/>
    </source>
</evidence>
<dbReference type="eggNOG" id="ENOG502RXYJ">
    <property type="taxonomic scope" value="Eukaryota"/>
</dbReference>
<dbReference type="InterPro" id="IPR001003">
    <property type="entry name" value="MHC_II_a_N"/>
</dbReference>
<dbReference type="InParanoid" id="G3UG43"/>
<feature type="transmembrane region" description="Helical" evidence="8">
    <location>
        <begin position="230"/>
        <end position="248"/>
    </location>
</feature>
<dbReference type="PANTHER" id="PTHR19944">
    <property type="entry name" value="MHC CLASS II-RELATED"/>
    <property type="match status" value="1"/>
</dbReference>
<dbReference type="SMART" id="SM00920">
    <property type="entry name" value="MHC_II_alpha"/>
    <property type="match status" value="1"/>
</dbReference>
<feature type="chain" id="PRO_5003456561" description="Ig-like domain-containing protein" evidence="9">
    <location>
        <begin position="33"/>
        <end position="263"/>
    </location>
</feature>
<dbReference type="SMART" id="SM00407">
    <property type="entry name" value="IGc1"/>
    <property type="match status" value="1"/>
</dbReference>